<evidence type="ECO:0000256" key="3">
    <source>
        <dbReference type="PIRSR" id="PIRSR601461-1"/>
    </source>
</evidence>
<dbReference type="InterPro" id="IPR033121">
    <property type="entry name" value="PEPTIDASE_A1"/>
</dbReference>
<dbReference type="InterPro" id="IPR021109">
    <property type="entry name" value="Peptidase_aspartic_dom_sf"/>
</dbReference>
<feature type="chain" id="PRO_5023132343" evidence="6">
    <location>
        <begin position="26"/>
        <end position="580"/>
    </location>
</feature>
<feature type="region of interest" description="Disordered" evidence="5">
    <location>
        <begin position="324"/>
        <end position="347"/>
    </location>
</feature>
<dbReference type="InterPro" id="IPR001969">
    <property type="entry name" value="Aspartic_peptidase_AS"/>
</dbReference>
<dbReference type="Pfam" id="PF00026">
    <property type="entry name" value="Asp"/>
    <property type="match status" value="2"/>
</dbReference>
<dbReference type="CDD" id="cd05471">
    <property type="entry name" value="pepsin_like"/>
    <property type="match status" value="1"/>
</dbReference>
<gene>
    <name evidence="8" type="ORF">BDV98DRAFT_607131</name>
</gene>
<dbReference type="PANTHER" id="PTHR47966">
    <property type="entry name" value="BETA-SITE APP-CLEAVING ENZYME, ISOFORM A-RELATED"/>
    <property type="match status" value="1"/>
</dbReference>
<dbReference type="PROSITE" id="PS00141">
    <property type="entry name" value="ASP_PROTEASE"/>
    <property type="match status" value="2"/>
</dbReference>
<feature type="compositionally biased region" description="Low complexity" evidence="5">
    <location>
        <begin position="326"/>
        <end position="342"/>
    </location>
</feature>
<keyword evidence="4" id="KW-0645">Protease</keyword>
<keyword evidence="6" id="KW-0732">Signal</keyword>
<dbReference type="EMBL" id="ML178842">
    <property type="protein sequence ID" value="TFK98109.1"/>
    <property type="molecule type" value="Genomic_DNA"/>
</dbReference>
<feature type="compositionally biased region" description="Gly residues" evidence="5">
    <location>
        <begin position="407"/>
        <end position="426"/>
    </location>
</feature>
<dbReference type="Proteomes" id="UP000305067">
    <property type="component" value="Unassembled WGS sequence"/>
</dbReference>
<accession>A0A5C3QAM7</accession>
<feature type="signal peptide" evidence="6">
    <location>
        <begin position="1"/>
        <end position="25"/>
    </location>
</feature>
<feature type="active site" evidence="3">
    <location>
        <position position="300"/>
    </location>
</feature>
<dbReference type="Gene3D" id="2.40.70.10">
    <property type="entry name" value="Acid Proteases"/>
    <property type="match status" value="2"/>
</dbReference>
<evidence type="ECO:0000313" key="9">
    <source>
        <dbReference type="Proteomes" id="UP000305067"/>
    </source>
</evidence>
<evidence type="ECO:0000256" key="6">
    <source>
        <dbReference type="SAM" id="SignalP"/>
    </source>
</evidence>
<evidence type="ECO:0000256" key="2">
    <source>
        <dbReference type="ARBA" id="ARBA00022750"/>
    </source>
</evidence>
<dbReference type="SUPFAM" id="SSF50630">
    <property type="entry name" value="Acid proteases"/>
    <property type="match status" value="1"/>
</dbReference>
<dbReference type="STRING" id="1884261.A0A5C3QAM7"/>
<dbReference type="AlphaFoldDB" id="A0A5C3QAM7"/>
<dbReference type="GO" id="GO:0004190">
    <property type="term" value="F:aspartic-type endopeptidase activity"/>
    <property type="evidence" value="ECO:0007669"/>
    <property type="project" value="UniProtKB-KW"/>
</dbReference>
<proteinExistence type="inferred from homology"/>
<feature type="domain" description="Peptidase A1" evidence="7">
    <location>
        <begin position="41"/>
        <end position="416"/>
    </location>
</feature>
<evidence type="ECO:0000256" key="5">
    <source>
        <dbReference type="SAM" id="MobiDB-lite"/>
    </source>
</evidence>
<evidence type="ECO:0000313" key="8">
    <source>
        <dbReference type="EMBL" id="TFK98109.1"/>
    </source>
</evidence>
<evidence type="ECO:0000259" key="7">
    <source>
        <dbReference type="PROSITE" id="PS51767"/>
    </source>
</evidence>
<organism evidence="8 9">
    <name type="scientific">Pterulicium gracile</name>
    <dbReference type="NCBI Taxonomy" id="1884261"/>
    <lineage>
        <taxon>Eukaryota</taxon>
        <taxon>Fungi</taxon>
        <taxon>Dikarya</taxon>
        <taxon>Basidiomycota</taxon>
        <taxon>Agaricomycotina</taxon>
        <taxon>Agaricomycetes</taxon>
        <taxon>Agaricomycetidae</taxon>
        <taxon>Agaricales</taxon>
        <taxon>Pleurotineae</taxon>
        <taxon>Pterulaceae</taxon>
        <taxon>Pterulicium</taxon>
    </lineage>
</organism>
<dbReference type="PROSITE" id="PS51767">
    <property type="entry name" value="PEPTIDASE_A1"/>
    <property type="match status" value="1"/>
</dbReference>
<comment type="similarity">
    <text evidence="1 4">Belongs to the peptidase A1 family.</text>
</comment>
<keyword evidence="4" id="KW-0378">Hydrolase</keyword>
<feature type="region of interest" description="Disordered" evidence="5">
    <location>
        <begin position="505"/>
        <end position="542"/>
    </location>
</feature>
<keyword evidence="2 4" id="KW-0064">Aspartyl protease</keyword>
<protein>
    <submittedName>
        <fullName evidence="8">Aspartic peptidase domain-containing protein</fullName>
    </submittedName>
</protein>
<dbReference type="GO" id="GO:0006508">
    <property type="term" value="P:proteolysis"/>
    <property type="evidence" value="ECO:0007669"/>
    <property type="project" value="UniProtKB-KW"/>
</dbReference>
<reference evidence="8 9" key="1">
    <citation type="journal article" date="2019" name="Nat. Ecol. Evol.">
        <title>Megaphylogeny resolves global patterns of mushroom evolution.</title>
        <authorList>
            <person name="Varga T."/>
            <person name="Krizsan K."/>
            <person name="Foldi C."/>
            <person name="Dima B."/>
            <person name="Sanchez-Garcia M."/>
            <person name="Sanchez-Ramirez S."/>
            <person name="Szollosi G.J."/>
            <person name="Szarkandi J.G."/>
            <person name="Papp V."/>
            <person name="Albert L."/>
            <person name="Andreopoulos W."/>
            <person name="Angelini C."/>
            <person name="Antonin V."/>
            <person name="Barry K.W."/>
            <person name="Bougher N.L."/>
            <person name="Buchanan P."/>
            <person name="Buyck B."/>
            <person name="Bense V."/>
            <person name="Catcheside P."/>
            <person name="Chovatia M."/>
            <person name="Cooper J."/>
            <person name="Damon W."/>
            <person name="Desjardin D."/>
            <person name="Finy P."/>
            <person name="Geml J."/>
            <person name="Haridas S."/>
            <person name="Hughes K."/>
            <person name="Justo A."/>
            <person name="Karasinski D."/>
            <person name="Kautmanova I."/>
            <person name="Kiss B."/>
            <person name="Kocsube S."/>
            <person name="Kotiranta H."/>
            <person name="LaButti K.M."/>
            <person name="Lechner B.E."/>
            <person name="Liimatainen K."/>
            <person name="Lipzen A."/>
            <person name="Lukacs Z."/>
            <person name="Mihaltcheva S."/>
            <person name="Morgado L.N."/>
            <person name="Niskanen T."/>
            <person name="Noordeloos M.E."/>
            <person name="Ohm R.A."/>
            <person name="Ortiz-Santana B."/>
            <person name="Ovrebo C."/>
            <person name="Racz N."/>
            <person name="Riley R."/>
            <person name="Savchenko A."/>
            <person name="Shiryaev A."/>
            <person name="Soop K."/>
            <person name="Spirin V."/>
            <person name="Szebenyi C."/>
            <person name="Tomsovsky M."/>
            <person name="Tulloss R.E."/>
            <person name="Uehling J."/>
            <person name="Grigoriev I.V."/>
            <person name="Vagvolgyi C."/>
            <person name="Papp T."/>
            <person name="Martin F.M."/>
            <person name="Miettinen O."/>
            <person name="Hibbett D.S."/>
            <person name="Nagy L.G."/>
        </authorList>
    </citation>
    <scope>NUCLEOTIDE SEQUENCE [LARGE SCALE GENOMIC DNA]</scope>
    <source>
        <strain evidence="8 9">CBS 309.79</strain>
    </source>
</reference>
<name>A0A5C3QAM7_9AGAR</name>
<feature type="region of interest" description="Disordered" evidence="5">
    <location>
        <begin position="401"/>
        <end position="428"/>
    </location>
</feature>
<evidence type="ECO:0000256" key="1">
    <source>
        <dbReference type="ARBA" id="ARBA00007447"/>
    </source>
</evidence>
<evidence type="ECO:0000256" key="4">
    <source>
        <dbReference type="RuleBase" id="RU000454"/>
    </source>
</evidence>
<dbReference type="OrthoDB" id="3089at2759"/>
<dbReference type="InterPro" id="IPR001461">
    <property type="entry name" value="Aspartic_peptidase_A1"/>
</dbReference>
<keyword evidence="9" id="KW-1185">Reference proteome</keyword>
<sequence>MRKGLDSILLLLSLYTLALCPEVKGGQVVDVSLGDFEDAVYTVLLSIGSTTVPLLLDTGSSDTWLVSTSSSLSNATLANPFNVSLYDPIKSTSFQSITAEAKLYYGDASTRTHAFGIVGRENVEIAPSPAYDATTKNTTTKPKEGVGGGGNLTIPNQLFAAMSDTDTHVLELGAAGIMGLGFAGQSELARLMGSAGPDSTLPFIARLASSGFLARQMFSLALQRAAKHWPDSHKLERGILTLGGLLPSIKDNTEMVWVNVSMYRDAETGVFAPKRWEIPIDGVFLDGVRLDSKPVTALIDSGSSLIRGPPLIVQEILSAIIPPSPSSSNASTNATSTTTASSPSPPNTFPCASPHILSFLIAGTLFPIDPRDFASPYYMGKRDVCVGNVVGLDRGGSAITRRTSVRNGGGGPVSRGGGAGSRGVGIGSERMAGTKEDLRRFRRRKRVFVSAEAETGYEWSLGAPFLRSVLASFHYGNLTHPSSNPPRIGLRSTVPSDAGARMIALNSGGGLQGQPQAAGPATNEGSSSEGKQGSVRPRWDFGKIAAGPPVRWVGYGQGTGNEGDQVVYEPPRGIVGVRQA</sequence>
<feature type="active site" evidence="3">
    <location>
        <position position="57"/>
    </location>
</feature>
<feature type="region of interest" description="Disordered" evidence="5">
    <location>
        <begin position="555"/>
        <end position="580"/>
    </location>
</feature>
<dbReference type="PRINTS" id="PR00792">
    <property type="entry name" value="PEPSIN"/>
</dbReference>
<dbReference type="InterPro" id="IPR034164">
    <property type="entry name" value="Pepsin-like_dom"/>
</dbReference>
<dbReference type="PANTHER" id="PTHR47966:SF51">
    <property type="entry name" value="BETA-SITE APP-CLEAVING ENZYME, ISOFORM A-RELATED"/>
    <property type="match status" value="1"/>
</dbReference>